<dbReference type="Proteomes" id="UP000241238">
    <property type="component" value="Chromosome"/>
</dbReference>
<evidence type="ECO:0000313" key="2">
    <source>
        <dbReference type="EMBL" id="AVQ29882.1"/>
    </source>
</evidence>
<organism evidence="2 3">
    <name type="scientific">Fusobacterium varium ATCC 27725</name>
    <dbReference type="NCBI Taxonomy" id="469618"/>
    <lineage>
        <taxon>Bacteria</taxon>
        <taxon>Fusobacteriati</taxon>
        <taxon>Fusobacteriota</taxon>
        <taxon>Fusobacteriia</taxon>
        <taxon>Fusobacteriales</taxon>
        <taxon>Fusobacteriaceae</taxon>
        <taxon>Fusobacterium</taxon>
    </lineage>
</organism>
<evidence type="ECO:0000313" key="3">
    <source>
        <dbReference type="Proteomes" id="UP000241238"/>
    </source>
</evidence>
<name>A0ABM6U0Z9_FUSVA</name>
<reference evidence="3" key="1">
    <citation type="journal article" date="2018" name="MSphere">
        <title>Fusobacterium Genomics Using MinION and Illumina Sequencing Enables Genome Completion and Correction.</title>
        <authorList>
            <person name="Todd S.M."/>
            <person name="Settlage R.E."/>
            <person name="Lahmers K.K."/>
            <person name="Slade D.J."/>
        </authorList>
    </citation>
    <scope>NUCLEOTIDE SEQUENCE [LARGE SCALE GENOMIC DNA]</scope>
    <source>
        <strain evidence="3">ATCC 27725</strain>
    </source>
</reference>
<accession>A0ABM6U0Z9</accession>
<dbReference type="Pfam" id="PF08821">
    <property type="entry name" value="CGGC"/>
    <property type="match status" value="1"/>
</dbReference>
<evidence type="ECO:0000259" key="1">
    <source>
        <dbReference type="SMART" id="SM01078"/>
    </source>
</evidence>
<feature type="domain" description="CGGC" evidence="1">
    <location>
        <begin position="6"/>
        <end position="122"/>
    </location>
</feature>
<proteinExistence type="predicted"/>
<dbReference type="GeneID" id="77466564"/>
<gene>
    <name evidence="2" type="ORF">C4N18_01075</name>
</gene>
<dbReference type="EMBL" id="CP028103">
    <property type="protein sequence ID" value="AVQ29882.1"/>
    <property type="molecule type" value="Genomic_DNA"/>
</dbReference>
<dbReference type="InterPro" id="IPR014925">
    <property type="entry name" value="CGGC_dom"/>
</dbReference>
<protein>
    <submittedName>
        <fullName evidence="2">CGGC domain-containing protein</fullName>
    </submittedName>
</protein>
<sequence>MDNTKLIVIIQCEIAKRRCSGFYCMDSFYKKDRAFSIYPKEQDIQYMMFECGGCCGKEISSLLGHLSRKLKEEDIIKKDEVVIHLASCMVTDNHHYDRCPHIDYIKNIIAKQGYRNVVEGTLLAKASEKKRELGMYKKYE</sequence>
<dbReference type="SMART" id="SM01078">
    <property type="entry name" value="CGGC"/>
    <property type="match status" value="1"/>
</dbReference>
<keyword evidence="3" id="KW-1185">Reference proteome</keyword>
<dbReference type="RefSeq" id="WP_005952194.1">
    <property type="nucleotide sequence ID" value="NZ_CP028103.1"/>
</dbReference>